<dbReference type="InterPro" id="IPR001387">
    <property type="entry name" value="Cro/C1-type_HTH"/>
</dbReference>
<comment type="caution">
    <text evidence="2">The sequence shown here is derived from an EMBL/GenBank/DDBJ whole genome shotgun (WGS) entry which is preliminary data.</text>
</comment>
<dbReference type="GO" id="GO:0003677">
    <property type="term" value="F:DNA binding"/>
    <property type="evidence" value="ECO:0007669"/>
    <property type="project" value="InterPro"/>
</dbReference>
<dbReference type="Pfam" id="PF01381">
    <property type="entry name" value="HTH_3"/>
    <property type="match status" value="1"/>
</dbReference>
<gene>
    <name evidence="2" type="ORF">G4Z14_17010</name>
</gene>
<evidence type="ECO:0000313" key="3">
    <source>
        <dbReference type="Proteomes" id="UP000477782"/>
    </source>
</evidence>
<dbReference type="CDD" id="cd00093">
    <property type="entry name" value="HTH_XRE"/>
    <property type="match status" value="1"/>
</dbReference>
<dbReference type="Proteomes" id="UP000477782">
    <property type="component" value="Unassembled WGS sequence"/>
</dbReference>
<dbReference type="SUPFAM" id="SSF47413">
    <property type="entry name" value="lambda repressor-like DNA-binding domains"/>
    <property type="match status" value="1"/>
</dbReference>
<name>A0A6M0QYP8_9RHOB</name>
<sequence length="140" mass="15871">MSQKTSELFASMGARLAITRNEIGLSQAGMAEALGVSHRAYHSYEKGQRGLPVETLVALHDRFQVDLMWILLGNRSARVEHDLKALEEFEVALDTYLAKQGIKLKTEKRGAIAARWYRSFLQGKPIEMDDVHTWIELLTE</sequence>
<protein>
    <submittedName>
        <fullName evidence="2">Helix-turn-helix transcriptional regulator</fullName>
    </submittedName>
</protein>
<keyword evidence="3" id="KW-1185">Reference proteome</keyword>
<dbReference type="PROSITE" id="PS50943">
    <property type="entry name" value="HTH_CROC1"/>
    <property type="match status" value="1"/>
</dbReference>
<evidence type="ECO:0000259" key="1">
    <source>
        <dbReference type="PROSITE" id="PS50943"/>
    </source>
</evidence>
<accession>A0A6M0QYP8</accession>
<reference evidence="2 3" key="1">
    <citation type="submission" date="2020-02" db="EMBL/GenBank/DDBJ databases">
        <authorList>
            <person name="Chen W.-M."/>
        </authorList>
    </citation>
    <scope>NUCLEOTIDE SEQUENCE [LARGE SCALE GENOMIC DNA]</scope>
    <source>
        <strain evidence="2 3">KMS-5</strain>
    </source>
</reference>
<dbReference type="AlphaFoldDB" id="A0A6M0QYP8"/>
<dbReference type="Gene3D" id="1.10.260.40">
    <property type="entry name" value="lambda repressor-like DNA-binding domains"/>
    <property type="match status" value="1"/>
</dbReference>
<proteinExistence type="predicted"/>
<feature type="domain" description="HTH cro/C1-type" evidence="1">
    <location>
        <begin position="16"/>
        <end position="70"/>
    </location>
</feature>
<evidence type="ECO:0000313" key="2">
    <source>
        <dbReference type="EMBL" id="NEY91993.1"/>
    </source>
</evidence>
<dbReference type="SMART" id="SM00530">
    <property type="entry name" value="HTH_XRE"/>
    <property type="match status" value="1"/>
</dbReference>
<dbReference type="InterPro" id="IPR010982">
    <property type="entry name" value="Lambda_DNA-bd_dom_sf"/>
</dbReference>
<dbReference type="EMBL" id="JAAIVJ010000017">
    <property type="protein sequence ID" value="NEY91993.1"/>
    <property type="molecule type" value="Genomic_DNA"/>
</dbReference>
<dbReference type="RefSeq" id="WP_164627909.1">
    <property type="nucleotide sequence ID" value="NZ_JAAIVJ010000017.1"/>
</dbReference>
<organism evidence="2 3">
    <name type="scientific">Tabrizicola oligotrophica</name>
    <dbReference type="NCBI Taxonomy" id="2710650"/>
    <lineage>
        <taxon>Bacteria</taxon>
        <taxon>Pseudomonadati</taxon>
        <taxon>Pseudomonadota</taxon>
        <taxon>Alphaproteobacteria</taxon>
        <taxon>Rhodobacterales</taxon>
        <taxon>Paracoccaceae</taxon>
        <taxon>Tabrizicola</taxon>
    </lineage>
</organism>